<protein>
    <recommendedName>
        <fullName evidence="3">Single-stranded DNA-binding protein</fullName>
    </recommendedName>
</protein>
<dbReference type="eggNOG" id="ENOG5030C8N">
    <property type="taxonomic scope" value="Bacteria"/>
</dbReference>
<gene>
    <name evidence="1" type="ORF">CD32_02210</name>
</gene>
<keyword evidence="2" id="KW-1185">Reference proteome</keyword>
<evidence type="ECO:0008006" key="3">
    <source>
        <dbReference type="Google" id="ProtNLM"/>
    </source>
</evidence>
<proteinExistence type="predicted"/>
<dbReference type="EMBL" id="JPVP01000043">
    <property type="protein sequence ID" value="KGR88057.1"/>
    <property type="molecule type" value="Genomic_DNA"/>
</dbReference>
<evidence type="ECO:0000313" key="2">
    <source>
        <dbReference type="Proteomes" id="UP000030437"/>
    </source>
</evidence>
<dbReference type="STRING" id="1220589.CD32_02210"/>
<comment type="caution">
    <text evidence="1">The sequence shown here is derived from an EMBL/GenBank/DDBJ whole genome shotgun (WGS) entry which is preliminary data.</text>
</comment>
<dbReference type="InterPro" id="IPR010813">
    <property type="entry name" value="DUF1413"/>
</dbReference>
<evidence type="ECO:0000313" key="1">
    <source>
        <dbReference type="EMBL" id="KGR88057.1"/>
    </source>
</evidence>
<organism evidence="1 2">
    <name type="scientific">Lysinibacillus odysseyi 34hs-1 = NBRC 100172</name>
    <dbReference type="NCBI Taxonomy" id="1220589"/>
    <lineage>
        <taxon>Bacteria</taxon>
        <taxon>Bacillati</taxon>
        <taxon>Bacillota</taxon>
        <taxon>Bacilli</taxon>
        <taxon>Bacillales</taxon>
        <taxon>Bacillaceae</taxon>
        <taxon>Lysinibacillus</taxon>
    </lineage>
</organism>
<accession>A0A0A3JM28</accession>
<name>A0A0A3JM28_9BACI</name>
<dbReference type="AlphaFoldDB" id="A0A0A3JM28"/>
<reference evidence="1 2" key="1">
    <citation type="submission" date="2014-02" db="EMBL/GenBank/DDBJ databases">
        <title>Draft genome sequence of Lysinibacillus odysseyi NBRC 100172.</title>
        <authorList>
            <person name="Zhang F."/>
            <person name="Wang G."/>
            <person name="Zhang L."/>
        </authorList>
    </citation>
    <scope>NUCLEOTIDE SEQUENCE [LARGE SCALE GENOMIC DNA]</scope>
    <source>
        <strain evidence="1 2">NBRC 100172</strain>
    </source>
</reference>
<dbReference type="Proteomes" id="UP000030437">
    <property type="component" value="Unassembled WGS sequence"/>
</dbReference>
<dbReference type="Pfam" id="PF07205">
    <property type="entry name" value="DUF1413"/>
    <property type="match status" value="1"/>
</dbReference>
<sequence>MNSTTSLSELLEHAKQSLKDVRREDGEFVVKDLFRGFEWNRIGRGDRTKLGSMFLSYVQHEGASFIESTDKTPQNQQKYKLK</sequence>